<dbReference type="EMBL" id="JACOOR010000006">
    <property type="protein sequence ID" value="MBC5660319.1"/>
    <property type="molecule type" value="Genomic_DNA"/>
</dbReference>
<dbReference type="CDD" id="cd04184">
    <property type="entry name" value="GT2_RfbC_Mx_like"/>
    <property type="match status" value="1"/>
</dbReference>
<protein>
    <submittedName>
        <fullName evidence="2">Glycosyltransferase</fullName>
    </submittedName>
</protein>
<accession>A0A923LD42</accession>
<comment type="caution">
    <text evidence="2">The sequence shown here is derived from an EMBL/GenBank/DDBJ whole genome shotgun (WGS) entry which is preliminary data.</text>
</comment>
<evidence type="ECO:0000313" key="2">
    <source>
        <dbReference type="EMBL" id="MBC5660319.1"/>
    </source>
</evidence>
<evidence type="ECO:0000313" key="3">
    <source>
        <dbReference type="Proteomes" id="UP000649345"/>
    </source>
</evidence>
<evidence type="ECO:0000259" key="1">
    <source>
        <dbReference type="Pfam" id="PF00535"/>
    </source>
</evidence>
<dbReference type="PANTHER" id="PTHR22916:SF3">
    <property type="entry name" value="UDP-GLCNAC:BETAGAL BETA-1,3-N-ACETYLGLUCOSAMINYLTRANSFERASE-LIKE PROTEIN 1"/>
    <property type="match status" value="1"/>
</dbReference>
<name>A0A923LD42_9FIRM</name>
<organism evidence="2 3">
    <name type="scientific">Anaerosacchariphilus hominis</name>
    <dbReference type="NCBI Taxonomy" id="2763017"/>
    <lineage>
        <taxon>Bacteria</taxon>
        <taxon>Bacillati</taxon>
        <taxon>Bacillota</taxon>
        <taxon>Clostridia</taxon>
        <taxon>Lachnospirales</taxon>
        <taxon>Lachnospiraceae</taxon>
        <taxon>Anaerosacchariphilus</taxon>
    </lineage>
</organism>
<dbReference type="PANTHER" id="PTHR22916">
    <property type="entry name" value="GLYCOSYLTRANSFERASE"/>
    <property type="match status" value="1"/>
</dbReference>
<feature type="domain" description="Glycosyltransferase 2-like" evidence="1">
    <location>
        <begin position="69"/>
        <end position="217"/>
    </location>
</feature>
<dbReference type="GO" id="GO:0016758">
    <property type="term" value="F:hexosyltransferase activity"/>
    <property type="evidence" value="ECO:0007669"/>
    <property type="project" value="UniProtKB-ARBA"/>
</dbReference>
<dbReference type="RefSeq" id="WP_186872445.1">
    <property type="nucleotide sequence ID" value="NZ_JACOOR010000006.1"/>
</dbReference>
<dbReference type="Proteomes" id="UP000649345">
    <property type="component" value="Unassembled WGS sequence"/>
</dbReference>
<dbReference type="InterPro" id="IPR029044">
    <property type="entry name" value="Nucleotide-diphossugar_trans"/>
</dbReference>
<dbReference type="AlphaFoldDB" id="A0A923LD42"/>
<proteinExistence type="predicted"/>
<reference evidence="2" key="1">
    <citation type="submission" date="2020-08" db="EMBL/GenBank/DDBJ databases">
        <title>Genome public.</title>
        <authorList>
            <person name="Liu C."/>
            <person name="Sun Q."/>
        </authorList>
    </citation>
    <scope>NUCLEOTIDE SEQUENCE</scope>
    <source>
        <strain evidence="2">NSJ-68</strain>
    </source>
</reference>
<dbReference type="Gene3D" id="3.90.550.10">
    <property type="entry name" value="Spore Coat Polysaccharide Biosynthesis Protein SpsA, Chain A"/>
    <property type="match status" value="1"/>
</dbReference>
<dbReference type="InterPro" id="IPR001173">
    <property type="entry name" value="Glyco_trans_2-like"/>
</dbReference>
<keyword evidence="3" id="KW-1185">Reference proteome</keyword>
<dbReference type="Pfam" id="PF00535">
    <property type="entry name" value="Glycos_transf_2"/>
    <property type="match status" value="1"/>
</dbReference>
<gene>
    <name evidence="2" type="ORF">H8S44_11100</name>
</gene>
<dbReference type="SUPFAM" id="SSF53448">
    <property type="entry name" value="Nucleotide-diphospho-sugar transferases"/>
    <property type="match status" value="1"/>
</dbReference>
<sequence length="483" mass="55161">MGSLIQLGGRGLRYIRRHGAVGLYRKVMERKNRNEAEAGYDGWLRKQLPDMIETEKQKGVTFPYAPCISILVPAYETPEIFLREMAESVLKQSYGNLELCVADGSPTDNVQKVMEEYAAGDSRVKYRRLERNLGISENTNEALALASGDYVGLLDHDDLLLPGALFEIVTALQGGAEALYTDEDKANMDLSHHFQPHFKPDYNQEYLRSNNYICHFFVVKTEIARKVGGFRAEFDGAQDHDFIFRCTEEAKEVLHLPKVLYSWRCHQASTASNPESKLYAYEAGKRAVAAHLERTGRTGTLLDTENFGFYRVNYPGDPEIFIKSLKKFDGQTGVKVVYYDKACNNSVTISGDNDYVLFTRVQNAKVNQDFWKVLKACCDRPETGLACARVYGEDGELRSDIRMKGVRDPFSEGMKGLKKGYTGYFHRAVLQQELEYPTDCYLIRTELLKQYPDQTAEKLWTQLQKDGYAIYYEPWAVMYESRQ</sequence>